<organism evidence="1 2">
    <name type="scientific">Leptospira tipperaryensis</name>
    <dbReference type="NCBI Taxonomy" id="2564040"/>
    <lineage>
        <taxon>Bacteria</taxon>
        <taxon>Pseudomonadati</taxon>
        <taxon>Spirochaetota</taxon>
        <taxon>Spirochaetia</taxon>
        <taxon>Leptospirales</taxon>
        <taxon>Leptospiraceae</taxon>
        <taxon>Leptospira</taxon>
    </lineage>
</organism>
<dbReference type="EMBL" id="CP015217">
    <property type="protein sequence ID" value="AOP33105.1"/>
    <property type="molecule type" value="Genomic_DNA"/>
</dbReference>
<name>A0A1D7UU64_9LEPT</name>
<sequence length="59" mass="6803">MGCKMKFSWKVNALELSRQSGLTEKDLKSDFKSIRDRISEKPFLFTSVYTSESEKPSPI</sequence>
<proteinExistence type="predicted"/>
<protein>
    <submittedName>
        <fullName evidence="1">Uncharacterized protein</fullName>
    </submittedName>
</protein>
<evidence type="ECO:0000313" key="1">
    <source>
        <dbReference type="EMBL" id="AOP33105.1"/>
    </source>
</evidence>
<dbReference type="AlphaFoldDB" id="A0A1D7UU64"/>
<gene>
    <name evidence="1" type="ORF">A0128_04060</name>
</gene>
<evidence type="ECO:0000313" key="2">
    <source>
        <dbReference type="Proteomes" id="UP000094197"/>
    </source>
</evidence>
<accession>A0A1D7UU64</accession>
<dbReference type="KEGG" id="laj:A0128_04060"/>
<dbReference type="Proteomes" id="UP000094197">
    <property type="component" value="Chromosome 1"/>
</dbReference>
<keyword evidence="2" id="KW-1185">Reference proteome</keyword>
<reference evidence="1 2" key="1">
    <citation type="submission" date="2016-04" db="EMBL/GenBank/DDBJ databases">
        <title>Complete genome seqeunce of Leptospira alstonii serovar Room22.</title>
        <authorList>
            <person name="Nally J.E."/>
            <person name="Bayles D.O."/>
            <person name="Hurley D."/>
            <person name="Fanning S."/>
            <person name="McMahon B.J."/>
            <person name="Arent Z."/>
        </authorList>
    </citation>
    <scope>NUCLEOTIDE SEQUENCE [LARGE SCALE GENOMIC DNA]</scope>
    <source>
        <strain evidence="1 2">GWTS #1</strain>
    </source>
</reference>